<protein>
    <submittedName>
        <fullName evidence="2">Cold shock protein (Beta-ribbon, CspA family)</fullName>
    </submittedName>
</protein>
<gene>
    <name evidence="2" type="ORF">SAMN04488023_14426</name>
</gene>
<dbReference type="OrthoDB" id="1493235at2"/>
<sequence length="72" mass="8128">MALGTIKWYDPNRGFGFIQPDYDGEVLFADEVQSKAGLVLKFKVGMRVRYKVSKLKIGSQAKDIEISQSDIM</sequence>
<dbReference type="GO" id="GO:0003676">
    <property type="term" value="F:nucleic acid binding"/>
    <property type="evidence" value="ECO:0007669"/>
    <property type="project" value="InterPro"/>
</dbReference>
<keyword evidence="3" id="KW-1185">Reference proteome</keyword>
<dbReference type="CDD" id="cd04458">
    <property type="entry name" value="CSP_CDS"/>
    <property type="match status" value="1"/>
</dbReference>
<accession>A0A1H9VK76</accession>
<dbReference type="InterPro" id="IPR012156">
    <property type="entry name" value="Cold_shock_CspA"/>
</dbReference>
<feature type="domain" description="CSD" evidence="1">
    <location>
        <begin position="1"/>
        <end position="66"/>
    </location>
</feature>
<evidence type="ECO:0000259" key="1">
    <source>
        <dbReference type="PROSITE" id="PS51857"/>
    </source>
</evidence>
<dbReference type="SUPFAM" id="SSF50249">
    <property type="entry name" value="Nucleic acid-binding proteins"/>
    <property type="match status" value="1"/>
</dbReference>
<evidence type="ECO:0000313" key="2">
    <source>
        <dbReference type="EMBL" id="SES22176.1"/>
    </source>
</evidence>
<dbReference type="Gene3D" id="2.40.50.140">
    <property type="entry name" value="Nucleic acid-binding proteins"/>
    <property type="match status" value="1"/>
</dbReference>
<dbReference type="Pfam" id="PF00313">
    <property type="entry name" value="CSD"/>
    <property type="match status" value="1"/>
</dbReference>
<dbReference type="RefSeq" id="WP_090888867.1">
    <property type="nucleotide sequence ID" value="NZ_FOGG01000044.1"/>
</dbReference>
<dbReference type="Proteomes" id="UP000199572">
    <property type="component" value="Unassembled WGS sequence"/>
</dbReference>
<organism evidence="2 3">
    <name type="scientific">Pedobacter rhizosphaerae</name>
    <dbReference type="NCBI Taxonomy" id="390241"/>
    <lineage>
        <taxon>Bacteria</taxon>
        <taxon>Pseudomonadati</taxon>
        <taxon>Bacteroidota</taxon>
        <taxon>Sphingobacteriia</taxon>
        <taxon>Sphingobacteriales</taxon>
        <taxon>Sphingobacteriaceae</taxon>
        <taxon>Pedobacter</taxon>
    </lineage>
</organism>
<reference evidence="2 3" key="1">
    <citation type="submission" date="2016-10" db="EMBL/GenBank/DDBJ databases">
        <authorList>
            <person name="de Groot N.N."/>
        </authorList>
    </citation>
    <scope>NUCLEOTIDE SEQUENCE [LARGE SCALE GENOMIC DNA]</scope>
    <source>
        <strain evidence="2 3">DSM 18610</strain>
    </source>
</reference>
<dbReference type="InterPro" id="IPR002059">
    <property type="entry name" value="CSP_DNA-bd"/>
</dbReference>
<dbReference type="STRING" id="390241.SAMN04488023_14426"/>
<name>A0A1H9VK76_9SPHI</name>
<dbReference type="EMBL" id="FOGG01000044">
    <property type="protein sequence ID" value="SES22176.1"/>
    <property type="molecule type" value="Genomic_DNA"/>
</dbReference>
<dbReference type="PIRSF" id="PIRSF002599">
    <property type="entry name" value="Cold_shock_A"/>
    <property type="match status" value="1"/>
</dbReference>
<evidence type="ECO:0000313" key="3">
    <source>
        <dbReference type="Proteomes" id="UP000199572"/>
    </source>
</evidence>
<dbReference type="PROSITE" id="PS51857">
    <property type="entry name" value="CSD_2"/>
    <property type="match status" value="1"/>
</dbReference>
<dbReference type="InterPro" id="IPR012340">
    <property type="entry name" value="NA-bd_OB-fold"/>
</dbReference>
<dbReference type="AlphaFoldDB" id="A0A1H9VK76"/>
<proteinExistence type="predicted"/>